<dbReference type="GO" id="GO:0032506">
    <property type="term" value="P:cytokinetic process"/>
    <property type="evidence" value="ECO:0007669"/>
    <property type="project" value="TreeGrafter"/>
</dbReference>
<keyword evidence="2" id="KW-0812">Transmembrane</keyword>
<dbReference type="GO" id="GO:0032153">
    <property type="term" value="C:cell division site"/>
    <property type="evidence" value="ECO:0007669"/>
    <property type="project" value="TreeGrafter"/>
</dbReference>
<organism evidence="4 5">
    <name type="scientific">Meiothermus granaticius NBRC 107808</name>
    <dbReference type="NCBI Taxonomy" id="1227551"/>
    <lineage>
        <taxon>Bacteria</taxon>
        <taxon>Thermotogati</taxon>
        <taxon>Deinococcota</taxon>
        <taxon>Deinococci</taxon>
        <taxon>Thermales</taxon>
        <taxon>Thermaceae</taxon>
        <taxon>Meiothermus</taxon>
    </lineage>
</organism>
<dbReference type="InterPro" id="IPR036680">
    <property type="entry name" value="SPOR-like_sf"/>
</dbReference>
<feature type="domain" description="SPOR" evidence="3">
    <location>
        <begin position="227"/>
        <end position="297"/>
    </location>
</feature>
<keyword evidence="5" id="KW-1185">Reference proteome</keyword>
<evidence type="ECO:0000256" key="2">
    <source>
        <dbReference type="SAM" id="Phobius"/>
    </source>
</evidence>
<dbReference type="Pfam" id="PF05036">
    <property type="entry name" value="SPOR"/>
    <property type="match status" value="2"/>
</dbReference>
<dbReference type="Gene3D" id="3.30.70.1070">
    <property type="entry name" value="Sporulation related repeat"/>
    <property type="match status" value="2"/>
</dbReference>
<feature type="compositionally biased region" description="Pro residues" evidence="1">
    <location>
        <begin position="66"/>
        <end position="81"/>
    </location>
</feature>
<dbReference type="Proteomes" id="UP000266178">
    <property type="component" value="Unassembled WGS sequence"/>
</dbReference>
<keyword evidence="4" id="KW-0132">Cell division</keyword>
<accession>A0A399F8Q5</accession>
<keyword evidence="2" id="KW-0472">Membrane</keyword>
<dbReference type="RefSeq" id="WP_240631289.1">
    <property type="nucleotide sequence ID" value="NZ_BJXM01000008.1"/>
</dbReference>
<evidence type="ECO:0000313" key="5">
    <source>
        <dbReference type="Proteomes" id="UP000266178"/>
    </source>
</evidence>
<reference evidence="4 5" key="1">
    <citation type="submission" date="2018-08" db="EMBL/GenBank/DDBJ databases">
        <title>Meiothermus granaticius genome AF-68 sequencing project.</title>
        <authorList>
            <person name="Da Costa M.S."/>
            <person name="Albuquerque L."/>
            <person name="Raposo P."/>
            <person name="Froufe H.J.C."/>
            <person name="Barroso C.S."/>
            <person name="Egas C."/>
        </authorList>
    </citation>
    <scope>NUCLEOTIDE SEQUENCE [LARGE SCALE GENOMIC DNA]</scope>
    <source>
        <strain evidence="4 5">AF-68</strain>
    </source>
</reference>
<evidence type="ECO:0000313" key="4">
    <source>
        <dbReference type="EMBL" id="RIH92500.1"/>
    </source>
</evidence>
<comment type="caution">
    <text evidence="4">The sequence shown here is derived from an EMBL/GenBank/DDBJ whole genome shotgun (WGS) entry which is preliminary data.</text>
</comment>
<dbReference type="PROSITE" id="PS51724">
    <property type="entry name" value="SPOR"/>
    <property type="match status" value="2"/>
</dbReference>
<dbReference type="SUPFAM" id="SSF110997">
    <property type="entry name" value="Sporulation related repeat"/>
    <property type="match status" value="2"/>
</dbReference>
<dbReference type="GO" id="GO:0042834">
    <property type="term" value="F:peptidoglycan binding"/>
    <property type="evidence" value="ECO:0007669"/>
    <property type="project" value="InterPro"/>
</dbReference>
<keyword evidence="4" id="KW-0131">Cell cycle</keyword>
<feature type="transmembrane region" description="Helical" evidence="2">
    <location>
        <begin position="12"/>
        <end position="31"/>
    </location>
</feature>
<dbReference type="EMBL" id="QWLB01000018">
    <property type="protein sequence ID" value="RIH92500.1"/>
    <property type="molecule type" value="Genomic_DNA"/>
</dbReference>
<dbReference type="InterPro" id="IPR007730">
    <property type="entry name" value="SPOR-like_dom"/>
</dbReference>
<feature type="compositionally biased region" description="Low complexity" evidence="1">
    <location>
        <begin position="121"/>
        <end position="137"/>
    </location>
</feature>
<feature type="region of interest" description="Disordered" evidence="1">
    <location>
        <begin position="41"/>
        <end position="139"/>
    </location>
</feature>
<dbReference type="AlphaFoldDB" id="A0A399F8Q5"/>
<feature type="domain" description="SPOR" evidence="3">
    <location>
        <begin position="140"/>
        <end position="216"/>
    </location>
</feature>
<keyword evidence="2" id="KW-1133">Transmembrane helix</keyword>
<dbReference type="InterPro" id="IPR052521">
    <property type="entry name" value="Cell_div_SPOR-domain"/>
</dbReference>
<gene>
    <name evidence="4" type="primary">ftsN</name>
    <name evidence="4" type="ORF">Mgrana_01532</name>
</gene>
<dbReference type="PANTHER" id="PTHR38687:SF1">
    <property type="entry name" value="CELL DIVISION PROTEIN DEDD"/>
    <property type="match status" value="1"/>
</dbReference>
<evidence type="ECO:0000256" key="1">
    <source>
        <dbReference type="SAM" id="MobiDB-lite"/>
    </source>
</evidence>
<dbReference type="GO" id="GO:0030428">
    <property type="term" value="C:cell septum"/>
    <property type="evidence" value="ECO:0007669"/>
    <property type="project" value="TreeGrafter"/>
</dbReference>
<dbReference type="PANTHER" id="PTHR38687">
    <property type="entry name" value="CELL DIVISION PROTEIN DEDD-RELATED"/>
    <property type="match status" value="1"/>
</dbReference>
<proteinExistence type="predicted"/>
<protein>
    <submittedName>
        <fullName evidence="4">Cell division protein FtsN</fullName>
    </submittedName>
</protein>
<name>A0A399F8Q5_9DEIN</name>
<evidence type="ECO:0000259" key="3">
    <source>
        <dbReference type="PROSITE" id="PS51724"/>
    </source>
</evidence>
<sequence length="297" mass="30569">MGWLRANWLDALIFLLVAVIMAGVVFFLTGVNPLTAFQGGQTAPLSPPKTEPAQPSTKPQATKPQPATPAPVTPKPRPQPEPGLGADSEPVVTVIPSSPEPAPSAAKPVPAPPKVTDRTTAQPQPSQSNSPQAPAVSVGADRGGAWRVVVGSFSDPANANRLAANLRGRGYPVGLETSAGYTRVWVGPYADPARAQAVAGGLGQYSPKVAAMPVPAQPTNPPAPTQGQPSGGRFLQVGAYRSRESAAPVLAKVREAGYAPVLVEESGLIKVRVGPLDDVAPAKAALQARGLEVLEVR</sequence>